<dbReference type="Proteomes" id="UP000054740">
    <property type="component" value="Unassembled WGS sequence"/>
</dbReference>
<keyword evidence="5 6" id="KW-0472">Membrane</keyword>
<dbReference type="RefSeq" id="WP_053571280.1">
    <property type="nucleotide sequence ID" value="NZ_FCNY02000003.1"/>
</dbReference>
<dbReference type="PANTHER" id="PTHR43124:SF3">
    <property type="entry name" value="CHLORAMPHENICOL EFFLUX PUMP RV0191"/>
    <property type="match status" value="1"/>
</dbReference>
<keyword evidence="3 6" id="KW-0812">Transmembrane</keyword>
<reference evidence="8" key="1">
    <citation type="submission" date="2016-01" db="EMBL/GenBank/DDBJ databases">
        <authorList>
            <person name="Peeters C."/>
        </authorList>
    </citation>
    <scope>NUCLEOTIDE SEQUENCE [LARGE SCALE GENOMIC DNA]</scope>
</reference>
<organism evidence="7 8">
    <name type="scientific">Caballeronia cordobensis</name>
    <name type="common">Burkholderia cordobensis</name>
    <dbReference type="NCBI Taxonomy" id="1353886"/>
    <lineage>
        <taxon>Bacteria</taxon>
        <taxon>Pseudomonadati</taxon>
        <taxon>Pseudomonadota</taxon>
        <taxon>Betaproteobacteria</taxon>
        <taxon>Burkholderiales</taxon>
        <taxon>Burkholderiaceae</taxon>
        <taxon>Caballeronia</taxon>
    </lineage>
</organism>
<feature type="transmembrane region" description="Helical" evidence="6">
    <location>
        <begin position="165"/>
        <end position="186"/>
    </location>
</feature>
<feature type="transmembrane region" description="Helical" evidence="6">
    <location>
        <begin position="207"/>
        <end position="225"/>
    </location>
</feature>
<dbReference type="PANTHER" id="PTHR43124">
    <property type="entry name" value="PURINE EFFLUX PUMP PBUE"/>
    <property type="match status" value="1"/>
</dbReference>
<dbReference type="Gene3D" id="1.20.1250.20">
    <property type="entry name" value="MFS general substrate transporter like domains"/>
    <property type="match status" value="1"/>
</dbReference>
<dbReference type="GO" id="GO:0022857">
    <property type="term" value="F:transmembrane transporter activity"/>
    <property type="evidence" value="ECO:0007669"/>
    <property type="project" value="InterPro"/>
</dbReference>
<keyword evidence="8" id="KW-1185">Reference proteome</keyword>
<keyword evidence="4 6" id="KW-1133">Transmembrane helix</keyword>
<feature type="transmembrane region" description="Helical" evidence="6">
    <location>
        <begin position="52"/>
        <end position="70"/>
    </location>
</feature>
<dbReference type="InterPro" id="IPR011701">
    <property type="entry name" value="MFS"/>
</dbReference>
<dbReference type="Pfam" id="PF07690">
    <property type="entry name" value="MFS_1"/>
    <property type="match status" value="1"/>
</dbReference>
<dbReference type="InterPro" id="IPR050189">
    <property type="entry name" value="MFS_Efflux_Transporters"/>
</dbReference>
<evidence type="ECO:0000256" key="1">
    <source>
        <dbReference type="ARBA" id="ARBA00004651"/>
    </source>
</evidence>
<feature type="transmembrane region" description="Helical" evidence="6">
    <location>
        <begin position="273"/>
        <end position="291"/>
    </location>
</feature>
<proteinExistence type="predicted"/>
<feature type="transmembrane region" description="Helical" evidence="6">
    <location>
        <begin position="82"/>
        <end position="100"/>
    </location>
</feature>
<dbReference type="AlphaFoldDB" id="A0A158G6U8"/>
<feature type="transmembrane region" description="Helical" evidence="6">
    <location>
        <begin position="136"/>
        <end position="153"/>
    </location>
</feature>
<protein>
    <submittedName>
        <fullName evidence="7">Major facilitator transporter</fullName>
    </submittedName>
</protein>
<feature type="transmembrane region" description="Helical" evidence="6">
    <location>
        <begin position="297"/>
        <end position="319"/>
    </location>
</feature>
<comment type="subcellular location">
    <subcellularLocation>
        <location evidence="1">Cell membrane</location>
        <topology evidence="1">Multi-pass membrane protein</topology>
    </subcellularLocation>
</comment>
<evidence type="ECO:0000313" key="7">
    <source>
        <dbReference type="EMBL" id="SAL27140.1"/>
    </source>
</evidence>
<feature type="transmembrane region" description="Helical" evidence="6">
    <location>
        <begin position="245"/>
        <end position="266"/>
    </location>
</feature>
<evidence type="ECO:0000256" key="5">
    <source>
        <dbReference type="ARBA" id="ARBA00023136"/>
    </source>
</evidence>
<evidence type="ECO:0000313" key="8">
    <source>
        <dbReference type="Proteomes" id="UP000054740"/>
    </source>
</evidence>
<accession>A0A158G6U8</accession>
<evidence type="ECO:0000256" key="3">
    <source>
        <dbReference type="ARBA" id="ARBA00022692"/>
    </source>
</evidence>
<keyword evidence="2" id="KW-1003">Cell membrane</keyword>
<feature type="transmembrane region" description="Helical" evidence="6">
    <location>
        <begin position="331"/>
        <end position="350"/>
    </location>
</feature>
<dbReference type="EMBL" id="FCNY02000003">
    <property type="protein sequence ID" value="SAL27140.1"/>
    <property type="molecule type" value="Genomic_DNA"/>
</dbReference>
<evidence type="ECO:0000256" key="4">
    <source>
        <dbReference type="ARBA" id="ARBA00022989"/>
    </source>
</evidence>
<dbReference type="InterPro" id="IPR036259">
    <property type="entry name" value="MFS_trans_sf"/>
</dbReference>
<feature type="transmembrane region" description="Helical" evidence="6">
    <location>
        <begin position="106"/>
        <end position="124"/>
    </location>
</feature>
<dbReference type="GO" id="GO:0005886">
    <property type="term" value="C:plasma membrane"/>
    <property type="evidence" value="ECO:0007669"/>
    <property type="project" value="UniProtKB-SubCell"/>
</dbReference>
<sequence>MQKVQDLPRIESARGIATLMMSHCAGMLDLVALPLWVGTLIAHYRFNPQQAGTLPTLFLIGASLSSMFFASRFNRVNAKWTAVIGFASAALAFALCFGQSTMATLAPLHFAGGLAVGAALSSTHGTIGRALNPHQVFAWAGLAIGVFGIVFFGGTPEVLAKFGGATLFIVFAGTMGLAAVMGLLFFPCPSRQIAEDRQQSSVRAQPLDRAVWFTIAGIALLAMTQGMTLCFYERIGMARGFGRELVTLALVVYGIVALLPTPLASLLEKRIKATTVISIGPIMQAVCSMIVTHTWSYAMFAASGALMAFTILFVHTYAFGLLARLDSTGRAVAATPAMLMVGAAIAPFLGGTLVKFIGFNAIGYAAIALVAAQLLFFNLTRRTVAQTEDTRAGFSGSVVELSAPFGEGREEVWSDEGRRSR</sequence>
<dbReference type="SUPFAM" id="SSF103473">
    <property type="entry name" value="MFS general substrate transporter"/>
    <property type="match status" value="1"/>
</dbReference>
<gene>
    <name evidence="7" type="ORF">AWB70_01578</name>
</gene>
<feature type="transmembrane region" description="Helical" evidence="6">
    <location>
        <begin position="21"/>
        <end position="46"/>
    </location>
</feature>
<name>A0A158G6U8_CABCO</name>
<evidence type="ECO:0000256" key="2">
    <source>
        <dbReference type="ARBA" id="ARBA00022475"/>
    </source>
</evidence>
<feature type="transmembrane region" description="Helical" evidence="6">
    <location>
        <begin position="356"/>
        <end position="377"/>
    </location>
</feature>
<evidence type="ECO:0000256" key="6">
    <source>
        <dbReference type="SAM" id="Phobius"/>
    </source>
</evidence>